<dbReference type="Proteomes" id="UP000178783">
    <property type="component" value="Unassembled WGS sequence"/>
</dbReference>
<dbReference type="SUPFAM" id="SSF53756">
    <property type="entry name" value="UDP-Glycosyltransferase/glycogen phosphorylase"/>
    <property type="match status" value="1"/>
</dbReference>
<dbReference type="InterPro" id="IPR001296">
    <property type="entry name" value="Glyco_trans_1"/>
</dbReference>
<gene>
    <name evidence="2" type="ORF">A3H66_03455</name>
</gene>
<dbReference type="EMBL" id="MFFW01000050">
    <property type="protein sequence ID" value="OGF23818.1"/>
    <property type="molecule type" value="Genomic_DNA"/>
</dbReference>
<dbReference type="GO" id="GO:0016757">
    <property type="term" value="F:glycosyltransferase activity"/>
    <property type="evidence" value="ECO:0007669"/>
    <property type="project" value="InterPro"/>
</dbReference>
<dbReference type="PANTHER" id="PTHR45947:SF3">
    <property type="entry name" value="SULFOQUINOVOSYL TRANSFERASE SQD2"/>
    <property type="match status" value="1"/>
</dbReference>
<dbReference type="InterPro" id="IPR050194">
    <property type="entry name" value="Glycosyltransferase_grp1"/>
</dbReference>
<dbReference type="AlphaFoldDB" id="A0A1F5SAS3"/>
<dbReference type="PANTHER" id="PTHR45947">
    <property type="entry name" value="SULFOQUINOVOSYL TRANSFERASE SQD2"/>
    <property type="match status" value="1"/>
</dbReference>
<comment type="caution">
    <text evidence="2">The sequence shown here is derived from an EMBL/GenBank/DDBJ whole genome shotgun (WGS) entry which is preliminary data.</text>
</comment>
<dbReference type="CDD" id="cd03801">
    <property type="entry name" value="GT4_PimA-like"/>
    <property type="match status" value="1"/>
</dbReference>
<evidence type="ECO:0000313" key="3">
    <source>
        <dbReference type="Proteomes" id="UP000178783"/>
    </source>
</evidence>
<organism evidence="2 3">
    <name type="scientific">Candidatus Falkowbacteria bacterium RIFCSPLOWO2_02_FULL_45_21</name>
    <dbReference type="NCBI Taxonomy" id="1797989"/>
    <lineage>
        <taxon>Bacteria</taxon>
        <taxon>Candidatus Falkowiibacteriota</taxon>
    </lineage>
</organism>
<evidence type="ECO:0000259" key="1">
    <source>
        <dbReference type="Pfam" id="PF00534"/>
    </source>
</evidence>
<name>A0A1F5SAS3_9BACT</name>
<evidence type="ECO:0000313" key="2">
    <source>
        <dbReference type="EMBL" id="OGF23818.1"/>
    </source>
</evidence>
<sequence length="350" mass="39513">MKLLILTQKVDINDDLLGFMHGWIAEFAKRCDQVTVVCLEKGMFDLPPNVRVLSLGKETGKSKIKYLINFYKQIWRQRENYEAVLAHMNAEYMVLGGLIWRLLGKKTGLWYVHRQINLKLRLAEKLADVIFTASPESFKLKSAKLKIIGHGINLDKFKDNRDIGSETNFKIIYVGRISRIKNQQLLIEAINILREKGVVNLKVDFVGRPIYQEDESYRNELINLADKYSLNNYVNFTGSVPNKDIAEVYRRADLSVNLCPTGGLDKAVLESMAMGLPVIVFNKAFAPLLKGSGGLILTDLSAPELADKICALSTAPKEELNLIGRSLRKKIVDQYSLSDLVKKIVNQLGV</sequence>
<reference evidence="2 3" key="1">
    <citation type="journal article" date="2016" name="Nat. Commun.">
        <title>Thousands of microbial genomes shed light on interconnected biogeochemical processes in an aquifer system.</title>
        <authorList>
            <person name="Anantharaman K."/>
            <person name="Brown C.T."/>
            <person name="Hug L.A."/>
            <person name="Sharon I."/>
            <person name="Castelle C.J."/>
            <person name="Probst A.J."/>
            <person name="Thomas B.C."/>
            <person name="Singh A."/>
            <person name="Wilkins M.J."/>
            <person name="Karaoz U."/>
            <person name="Brodie E.L."/>
            <person name="Williams K.H."/>
            <person name="Hubbard S.S."/>
            <person name="Banfield J.F."/>
        </authorList>
    </citation>
    <scope>NUCLEOTIDE SEQUENCE [LARGE SCALE GENOMIC DNA]</scope>
</reference>
<proteinExistence type="predicted"/>
<protein>
    <recommendedName>
        <fullName evidence="1">Glycosyl transferase family 1 domain-containing protein</fullName>
    </recommendedName>
</protein>
<dbReference type="STRING" id="1797989.A3H66_03455"/>
<dbReference type="Pfam" id="PF00534">
    <property type="entry name" value="Glycos_transf_1"/>
    <property type="match status" value="1"/>
</dbReference>
<dbReference type="Gene3D" id="3.40.50.2000">
    <property type="entry name" value="Glycogen Phosphorylase B"/>
    <property type="match status" value="2"/>
</dbReference>
<accession>A0A1F5SAS3</accession>
<feature type="domain" description="Glycosyl transferase family 1" evidence="1">
    <location>
        <begin position="161"/>
        <end position="319"/>
    </location>
</feature>